<evidence type="ECO:0000313" key="2">
    <source>
        <dbReference type="EMBL" id="UWZ78143.1"/>
    </source>
</evidence>
<dbReference type="EMBL" id="CP092109">
    <property type="protein sequence ID" value="UWZ78143.1"/>
    <property type="molecule type" value="Genomic_DNA"/>
</dbReference>
<dbReference type="RefSeq" id="WP_260746492.1">
    <property type="nucleotide sequence ID" value="NZ_CP092109.1"/>
</dbReference>
<feature type="domain" description="PrcB C-terminal" evidence="1">
    <location>
        <begin position="68"/>
        <end position="123"/>
    </location>
</feature>
<proteinExistence type="predicted"/>
<evidence type="ECO:0000313" key="3">
    <source>
        <dbReference type="Proteomes" id="UP001060414"/>
    </source>
</evidence>
<gene>
    <name evidence="2" type="ORF">L9S41_10575</name>
</gene>
<dbReference type="Pfam" id="PF14343">
    <property type="entry name" value="PrcB_C"/>
    <property type="match status" value="1"/>
</dbReference>
<keyword evidence="2" id="KW-0378">Hydrolase</keyword>
<dbReference type="Proteomes" id="UP001060414">
    <property type="component" value="Chromosome"/>
</dbReference>
<dbReference type="InterPro" id="IPR025748">
    <property type="entry name" value="PrcB_C_dom"/>
</dbReference>
<reference evidence="2" key="1">
    <citation type="journal article" date="2022" name="Environ. Microbiol.">
        <title>Geoalkalibacter halelectricus SAP #1 sp. nov. possessing extracellular electron transfer and mineral#reducing capabilities from a haloalkaline environment.</title>
        <authorList>
            <person name="Yadav S."/>
            <person name="Singh R."/>
            <person name="Sundharam S.S."/>
            <person name="Chaudhary S."/>
            <person name="Krishnamurthi S."/>
            <person name="Patil S.A."/>
        </authorList>
    </citation>
    <scope>NUCLEOTIDE SEQUENCE</scope>
    <source>
        <strain evidence="2">SAP-1</strain>
    </source>
</reference>
<name>A0ABY5ZHT2_9BACT</name>
<keyword evidence="3" id="KW-1185">Reference proteome</keyword>
<protein>
    <submittedName>
        <fullName evidence="2">Protease complex subunit PrcB family protein</fullName>
    </submittedName>
</protein>
<sequence>MALFTGCAKAGPQPFSILEEGSAAMTTEDFTFALAMEQSEWEELYGQIHAHRLPPPRAPGVDFEKNLILMVAAGWKPSAGYQVHISRIEHLGATLQVHIEVHEPPADSLRLTVMTQPYAVILVERPERLEKVEFLDPQREILHRLHLPSP</sequence>
<organism evidence="2 3">
    <name type="scientific">Geoalkalibacter halelectricus</name>
    <dbReference type="NCBI Taxonomy" id="2847045"/>
    <lineage>
        <taxon>Bacteria</taxon>
        <taxon>Pseudomonadati</taxon>
        <taxon>Thermodesulfobacteriota</taxon>
        <taxon>Desulfuromonadia</taxon>
        <taxon>Desulfuromonadales</taxon>
        <taxon>Geoalkalibacteraceae</taxon>
        <taxon>Geoalkalibacter</taxon>
    </lineage>
</organism>
<dbReference type="GO" id="GO:0008233">
    <property type="term" value="F:peptidase activity"/>
    <property type="evidence" value="ECO:0007669"/>
    <property type="project" value="UniProtKB-KW"/>
</dbReference>
<accession>A0ABY5ZHT2</accession>
<evidence type="ECO:0000259" key="1">
    <source>
        <dbReference type="Pfam" id="PF14343"/>
    </source>
</evidence>
<keyword evidence="2" id="KW-0645">Protease</keyword>
<dbReference type="GO" id="GO:0006508">
    <property type="term" value="P:proteolysis"/>
    <property type="evidence" value="ECO:0007669"/>
    <property type="project" value="UniProtKB-KW"/>
</dbReference>